<dbReference type="SUPFAM" id="SSF53955">
    <property type="entry name" value="Lysozyme-like"/>
    <property type="match status" value="1"/>
</dbReference>
<evidence type="ECO:0000313" key="4">
    <source>
        <dbReference type="Proteomes" id="UP000781958"/>
    </source>
</evidence>
<evidence type="ECO:0000313" key="3">
    <source>
        <dbReference type="EMBL" id="MBP2290623.1"/>
    </source>
</evidence>
<protein>
    <recommendedName>
        <fullName evidence="2">Transglycosylase SLT domain-containing protein</fullName>
    </recommendedName>
</protein>
<name>A0ABS4SDH4_9PROT</name>
<feature type="domain" description="Transglycosylase SLT" evidence="2">
    <location>
        <begin position="46"/>
        <end position="168"/>
    </location>
</feature>
<comment type="caution">
    <text evidence="3">The sequence shown here is derived from an EMBL/GenBank/DDBJ whole genome shotgun (WGS) entry which is preliminary data.</text>
</comment>
<sequence>MRERQQRVRRTQGGWIALAIGLCTAPIFAKPVQAQAQTQDSCVTHAIEAERKFNIPSGLLVAISLVESGQDGTPSPFVMSVEGRPVYARNVNDAARHLRDKRGQLKSNVYVGCMQLSLGTHRGQFSPVERIVEPKENVFYAGRLLLRLHGEEGSWKTAVARYNGGSMRQAQGYVCKIWQHLNELDAKSAKLLESPRCGNEEPASIAPATRRTFRNAQQVAALD</sequence>
<organism evidence="3 4">
    <name type="scientific">Azospirillum rugosum</name>
    <dbReference type="NCBI Taxonomy" id="416170"/>
    <lineage>
        <taxon>Bacteria</taxon>
        <taxon>Pseudomonadati</taxon>
        <taxon>Pseudomonadota</taxon>
        <taxon>Alphaproteobacteria</taxon>
        <taxon>Rhodospirillales</taxon>
        <taxon>Azospirillaceae</taxon>
        <taxon>Azospirillum</taxon>
    </lineage>
</organism>
<accession>A0ABS4SDH4</accession>
<reference evidence="3 4" key="1">
    <citation type="submission" date="2021-03" db="EMBL/GenBank/DDBJ databases">
        <title>Genomic Encyclopedia of Type Strains, Phase III (KMG-III): the genomes of soil and plant-associated and newly described type strains.</title>
        <authorList>
            <person name="Whitman W."/>
        </authorList>
    </citation>
    <scope>NUCLEOTIDE SEQUENCE [LARGE SCALE GENOMIC DNA]</scope>
    <source>
        <strain evidence="3 4">IMMIB AFH-6</strain>
    </source>
</reference>
<dbReference type="Gene3D" id="1.10.530.10">
    <property type="match status" value="1"/>
</dbReference>
<dbReference type="Proteomes" id="UP000781958">
    <property type="component" value="Unassembled WGS sequence"/>
</dbReference>
<dbReference type="Pfam" id="PF01464">
    <property type="entry name" value="SLT"/>
    <property type="match status" value="1"/>
</dbReference>
<proteinExistence type="inferred from homology"/>
<keyword evidence="4" id="KW-1185">Reference proteome</keyword>
<evidence type="ECO:0000259" key="2">
    <source>
        <dbReference type="Pfam" id="PF01464"/>
    </source>
</evidence>
<comment type="similarity">
    <text evidence="1">Belongs to the virb1 family.</text>
</comment>
<dbReference type="EMBL" id="JAGINP010000001">
    <property type="protein sequence ID" value="MBP2290623.1"/>
    <property type="molecule type" value="Genomic_DNA"/>
</dbReference>
<gene>
    <name evidence="3" type="ORF">J2851_000360</name>
</gene>
<evidence type="ECO:0000256" key="1">
    <source>
        <dbReference type="ARBA" id="ARBA00009387"/>
    </source>
</evidence>
<dbReference type="InterPro" id="IPR023346">
    <property type="entry name" value="Lysozyme-like_dom_sf"/>
</dbReference>
<dbReference type="InterPro" id="IPR008258">
    <property type="entry name" value="Transglycosylase_SLT_dom_1"/>
</dbReference>
<dbReference type="RefSeq" id="WP_209762951.1">
    <property type="nucleotide sequence ID" value="NZ_JAGINP010000001.1"/>
</dbReference>